<feature type="region of interest" description="Disordered" evidence="1">
    <location>
        <begin position="1"/>
        <end position="26"/>
    </location>
</feature>
<dbReference type="Gene3D" id="3.30.450.20">
    <property type="entry name" value="PAS domain"/>
    <property type="match status" value="5"/>
</dbReference>
<dbReference type="PROSITE" id="PS50112">
    <property type="entry name" value="PAS"/>
    <property type="match status" value="4"/>
</dbReference>
<organism evidence="6 7">
    <name type="scientific">Aeromicrobium endophyticum</name>
    <dbReference type="NCBI Taxonomy" id="2292704"/>
    <lineage>
        <taxon>Bacteria</taxon>
        <taxon>Bacillati</taxon>
        <taxon>Actinomycetota</taxon>
        <taxon>Actinomycetes</taxon>
        <taxon>Propionibacteriales</taxon>
        <taxon>Nocardioidaceae</taxon>
        <taxon>Aeromicrobium</taxon>
    </lineage>
</organism>
<dbReference type="SUPFAM" id="SSF55785">
    <property type="entry name" value="PYP-like sensor domain (PAS domain)"/>
    <property type="match status" value="5"/>
</dbReference>
<dbReference type="SMART" id="SM00052">
    <property type="entry name" value="EAL"/>
    <property type="match status" value="1"/>
</dbReference>
<dbReference type="PROSITE" id="PS50887">
    <property type="entry name" value="GGDEF"/>
    <property type="match status" value="1"/>
</dbReference>
<dbReference type="Gene3D" id="3.20.20.450">
    <property type="entry name" value="EAL domain"/>
    <property type="match status" value="1"/>
</dbReference>
<dbReference type="InterPro" id="IPR000160">
    <property type="entry name" value="GGDEF_dom"/>
</dbReference>
<dbReference type="CDD" id="cd01948">
    <property type="entry name" value="EAL"/>
    <property type="match status" value="1"/>
</dbReference>
<evidence type="ECO:0000313" key="6">
    <source>
        <dbReference type="EMBL" id="REK69874.1"/>
    </source>
</evidence>
<dbReference type="Pfam" id="PF00563">
    <property type="entry name" value="EAL"/>
    <property type="match status" value="1"/>
</dbReference>
<dbReference type="SMART" id="SM00091">
    <property type="entry name" value="PAS"/>
    <property type="match status" value="5"/>
</dbReference>
<dbReference type="SMART" id="SM00086">
    <property type="entry name" value="PAC"/>
    <property type="match status" value="4"/>
</dbReference>
<dbReference type="Pfam" id="PF08448">
    <property type="entry name" value="PAS_4"/>
    <property type="match status" value="1"/>
</dbReference>
<comment type="caution">
    <text evidence="6">The sequence shown here is derived from an EMBL/GenBank/DDBJ whole genome shotgun (WGS) entry which is preliminary data.</text>
</comment>
<feature type="domain" description="PAS" evidence="2">
    <location>
        <begin position="267"/>
        <end position="337"/>
    </location>
</feature>
<proteinExistence type="predicted"/>
<dbReference type="Pfam" id="PF13426">
    <property type="entry name" value="PAS_9"/>
    <property type="match status" value="1"/>
</dbReference>
<gene>
    <name evidence="6" type="ORF">DX116_11830</name>
</gene>
<dbReference type="PROSITE" id="PS50883">
    <property type="entry name" value="EAL"/>
    <property type="match status" value="1"/>
</dbReference>
<dbReference type="InterPro" id="IPR001633">
    <property type="entry name" value="EAL_dom"/>
</dbReference>
<accession>A0A371P1N9</accession>
<evidence type="ECO:0000313" key="7">
    <source>
        <dbReference type="Proteomes" id="UP000265581"/>
    </source>
</evidence>
<dbReference type="CDD" id="cd01949">
    <property type="entry name" value="GGDEF"/>
    <property type="match status" value="1"/>
</dbReference>
<evidence type="ECO:0000259" key="5">
    <source>
        <dbReference type="PROSITE" id="PS50887"/>
    </source>
</evidence>
<feature type="domain" description="PAC" evidence="3">
    <location>
        <begin position="589"/>
        <end position="641"/>
    </location>
</feature>
<dbReference type="SUPFAM" id="SSF55073">
    <property type="entry name" value="Nucleotide cyclase"/>
    <property type="match status" value="1"/>
</dbReference>
<evidence type="ECO:0000259" key="2">
    <source>
        <dbReference type="PROSITE" id="PS50112"/>
    </source>
</evidence>
<dbReference type="CDD" id="cd00130">
    <property type="entry name" value="PAS"/>
    <property type="match status" value="4"/>
</dbReference>
<dbReference type="InterPro" id="IPR001610">
    <property type="entry name" value="PAC"/>
</dbReference>
<dbReference type="InterPro" id="IPR052155">
    <property type="entry name" value="Biofilm_reg_signaling"/>
</dbReference>
<dbReference type="InterPro" id="IPR043128">
    <property type="entry name" value="Rev_trsase/Diguanyl_cyclase"/>
</dbReference>
<feature type="domain" description="GGDEF" evidence="5">
    <location>
        <begin position="669"/>
        <end position="799"/>
    </location>
</feature>
<keyword evidence="7" id="KW-1185">Reference proteome</keyword>
<dbReference type="Proteomes" id="UP000265581">
    <property type="component" value="Unassembled WGS sequence"/>
</dbReference>
<dbReference type="NCBIfam" id="TIGR00229">
    <property type="entry name" value="sensory_box"/>
    <property type="match status" value="4"/>
</dbReference>
<dbReference type="InterPro" id="IPR035919">
    <property type="entry name" value="EAL_sf"/>
</dbReference>
<dbReference type="PANTHER" id="PTHR44757:SF2">
    <property type="entry name" value="BIOFILM ARCHITECTURE MAINTENANCE PROTEIN MBAA"/>
    <property type="match status" value="1"/>
</dbReference>
<evidence type="ECO:0000259" key="4">
    <source>
        <dbReference type="PROSITE" id="PS50883"/>
    </source>
</evidence>
<dbReference type="SMART" id="SM00267">
    <property type="entry name" value="GGDEF"/>
    <property type="match status" value="1"/>
</dbReference>
<dbReference type="NCBIfam" id="TIGR00254">
    <property type="entry name" value="GGDEF"/>
    <property type="match status" value="1"/>
</dbReference>
<dbReference type="InterPro" id="IPR013656">
    <property type="entry name" value="PAS_4"/>
</dbReference>
<dbReference type="SUPFAM" id="SSF141868">
    <property type="entry name" value="EAL domain-like"/>
    <property type="match status" value="1"/>
</dbReference>
<dbReference type="InterPro" id="IPR035965">
    <property type="entry name" value="PAS-like_dom_sf"/>
</dbReference>
<evidence type="ECO:0000259" key="3">
    <source>
        <dbReference type="PROSITE" id="PS50113"/>
    </source>
</evidence>
<dbReference type="InterPro" id="IPR000700">
    <property type="entry name" value="PAS-assoc_C"/>
</dbReference>
<dbReference type="AlphaFoldDB" id="A0A371P1N9"/>
<feature type="domain" description="EAL" evidence="4">
    <location>
        <begin position="808"/>
        <end position="1064"/>
    </location>
</feature>
<feature type="domain" description="PAC" evidence="3">
    <location>
        <begin position="215"/>
        <end position="266"/>
    </location>
</feature>
<feature type="domain" description="PAS" evidence="2">
    <location>
        <begin position="394"/>
        <end position="463"/>
    </location>
</feature>
<dbReference type="EMBL" id="QUBR01000002">
    <property type="protein sequence ID" value="REK69874.1"/>
    <property type="molecule type" value="Genomic_DNA"/>
</dbReference>
<feature type="domain" description="PAS" evidence="2">
    <location>
        <begin position="141"/>
        <end position="197"/>
    </location>
</feature>
<dbReference type="InterPro" id="IPR029787">
    <property type="entry name" value="Nucleotide_cyclase"/>
</dbReference>
<feature type="domain" description="PAS" evidence="2">
    <location>
        <begin position="517"/>
        <end position="587"/>
    </location>
</feature>
<dbReference type="Pfam" id="PF00990">
    <property type="entry name" value="GGDEF"/>
    <property type="match status" value="1"/>
</dbReference>
<reference evidence="6 7" key="1">
    <citation type="submission" date="2018-08" db="EMBL/GenBank/DDBJ databases">
        <title>Aeromicrobium sp. M2KJ-4, whole genome shotgun sequence.</title>
        <authorList>
            <person name="Tuo L."/>
        </authorList>
    </citation>
    <scope>NUCLEOTIDE SEQUENCE [LARGE SCALE GENOMIC DNA]</scope>
    <source>
        <strain evidence="6 7">M2KJ-4</strain>
    </source>
</reference>
<dbReference type="Gene3D" id="3.30.70.270">
    <property type="match status" value="1"/>
</dbReference>
<dbReference type="InterPro" id="IPR000014">
    <property type="entry name" value="PAS"/>
</dbReference>
<dbReference type="PROSITE" id="PS50113">
    <property type="entry name" value="PAC"/>
    <property type="match status" value="2"/>
</dbReference>
<sequence length="1076" mass="117939">MTELTRKGGAGPTMTLQADRTTDRRSVSMQAPHLATTITVSRHGTVSRVDAALVVLLGIQPAELIGHHLDSLGVTRADVTNIQQCLRAAAEGATGHAQVSFRTTDDELHVQLVATAAGDEIVVAVIDETARVQEERDLAASQRRWQSLVRNAADIVFTIQDDGTLTSVTSALPVRMGWDVDDVVGVYGLRFVHPDDRPAAGAAWLAVSEGRSLQETLEVRLVHADHSVTWSRIVISDLRGDPDVRAVVGNTTDITEQKLVQMRQHQEQARFRARFEQSRLPQTMHAVDETFVAVNDAFCVLVGRTRDELIGRPMSWIMHEDDVPPPISSIERAELEGVETLQADRVLRGIDGQPIAIRADITVLRDDDGDPSGCAAVLHDLRPLQDSERARQQLQQFFDVVAERSRDFVLLHDADGRTTYASPPGQQMLGDVYDQPVSEQMKVVNPDDLPAMRTAWAHVQQHNASHTWRYRVRDADGRWRWIEQTSINLLDTEIAGVLSNLRDVDAEVQAQRALSLSEARYRAMAETAEEGIIVISTEGIVTYANARVSDMLGVAHDDLLGVAVWTMLSGDDRELVAERTRTRQARGAERYQVSYDHPDGTVHTLWIAASPLPDLDGQSQGSLGMISDITDSLRAIDKLRHAAEHDPLTGLPNRSTLMTHLDSLDLSSHATALLFVDLDHFKDVNDGRGHTAGDQVLVEVASRLSAIVRADDMVARFGGDEFVVVMHDADEHTVQDRAQQIMGTLTGSYAIGHHAVRLGATIGVAISPAPSSEHLLRYADSAMYAAKAGGRGRVRMFDAALAAQTEERHVVSAELLTALENDALEMYYQPVIDVTTGEVVGVEALARWHHPTYGEIKPERFVALAEMSASSIDVDRWVIRRTMRDVVELRADLTMPDDIYVAINLSGQSLSDEGLADYILETVRAAGLDPSGVMLEITESAIMTDKDMAVTTLQKLRDHGFDIAVDDFGTGYSSMAYLRDLPITVLKIDRGFISQIPDDAHSLAIVRSLIELARSLGLKVVAEGVETQAHLDALQARGCALGQGWLWSPAVSVASLRASRVLTDRFKADDVVVEPG</sequence>
<dbReference type="InterPro" id="IPR013655">
    <property type="entry name" value="PAS_fold_3"/>
</dbReference>
<evidence type="ECO:0000256" key="1">
    <source>
        <dbReference type="SAM" id="MobiDB-lite"/>
    </source>
</evidence>
<dbReference type="PANTHER" id="PTHR44757">
    <property type="entry name" value="DIGUANYLATE CYCLASE DGCP"/>
    <property type="match status" value="1"/>
</dbReference>
<dbReference type="Pfam" id="PF08447">
    <property type="entry name" value="PAS_3"/>
    <property type="match status" value="1"/>
</dbReference>
<name>A0A371P1N9_9ACTN</name>
<protein>
    <submittedName>
        <fullName evidence="6">Bifunctional diguanylate cyclase/phosphodiesterase</fullName>
    </submittedName>
</protein>